<feature type="compositionally biased region" description="Basic and acidic residues" evidence="1">
    <location>
        <begin position="1381"/>
        <end position="1417"/>
    </location>
</feature>
<feature type="compositionally biased region" description="Polar residues" evidence="1">
    <location>
        <begin position="1012"/>
        <end position="1025"/>
    </location>
</feature>
<feature type="compositionally biased region" description="Acidic residues" evidence="1">
    <location>
        <begin position="1304"/>
        <end position="1315"/>
    </location>
</feature>
<feature type="region of interest" description="Disordered" evidence="1">
    <location>
        <begin position="489"/>
        <end position="543"/>
    </location>
</feature>
<name>A0A9P7YZ69_9HELO</name>
<feature type="compositionally biased region" description="Polar residues" evidence="1">
    <location>
        <begin position="178"/>
        <end position="199"/>
    </location>
</feature>
<feature type="region of interest" description="Disordered" evidence="1">
    <location>
        <begin position="1"/>
        <end position="25"/>
    </location>
</feature>
<sequence length="1513" mass="163695">MFGSGRRKRGLSNPPLNNSNANPNATTAAAQAFLKNQTSNASLAAAAAGAAIRSRPTTPISVADVQTKRTIRRATSNSSMGSSRGGSVLGDRPELQRRGSSGSMTERTFRESSPHVPSARDVPPVPEIPRNISNSHRRTASLEAPTRMMSPPPNVSNGRGSSLGPKNTAPLPKRGGQRVQSLSSVSELTSLQRSDSRGSVNFSLPTSLRSDPYIFHKQLTYSPSKRQQSRIKNPANQHLVYDPNTRSFLPYAEILAIEERQRIQHAASLPVKKKKRNGPSEASGVHLTDRTMGSKPRGTAVDALEAANHQASAELSAQPSTTHQQEHRRESEPAPVSKKKRPQKVSTAIESDSDYSQVPNSDNDADYRAHKQSRPISQLVKKPSMVREEQEEEEEKNITPIKSLKNEESRRTISPSILPRSLASRNFSRNSPSPLQEIEIQKADSPTPVSALRPTTPANGNEHTTNGNDTGSRWQSASPTLKTHFAATPDNLVVRHDPPGRSVSPRKSALKHFGNSSRDPSPMGSDTGSNEMHSASAKKKANRVSFDQTNVVVGEAAGLIGTNSPVTQSPQAAKRNWFSLAGGRSKKDASAPKDDDEVMQPRPELPSFGSVRGANPRKALVEDRPLVKPAIQPETNTPIPSTHNTPQITQTANTGGAADAQLGQSNDYLISALLSQDAAHKQEANISKSREPLPPQATSVEGSGYHSDSDSTIGDESEPANTVISAKSPIDANYHEPAPDTAPPVNSDIVALQTNGDAPKILLTQPTPTLEDTNRKGWFDMPGGFPSSSTSDSEDDDIPTLTETPKSLPQTVEHQVTEPTPSMAGIAEPLDAPLVGSPVVGSIVSDNLMHRPSAAENAEDTTDTESIYSDAAEDLSDMEGDGFMSLNAVVERPVASPLSNNTPGLAISTSPESPTIHLSKQRAFHNSGLPREIREPESEEGWEKAQSYWRGLSEDKKHRMEQEAREEMDDNSEATVEAKPVPKRNKKIVAVLPPVVPVIQKPSPQVRHGRTYQIQPGSKASQDGSYTPAIRSSMRAGTSSAGDPTSDTHVRKSMRGAGTMNNSLRGDQPIEPRGALQKKSRPMSMPISEIRPDQDAVRMHVRALSAASASAAAKNAKAGPSLRRKGSGDSDTSFKRSKPAEVTTFRRSMRGGDDRSMAGQPQSSNMSSKYSLRSMSPAESQQRRAFSVAAPPSSIQPTHMRRSMRNGHDDTMSLRSAKSERTKSPSRILGFSRSSSARPAKSKLVPQRSSRFVDSSDEDDENKPSFRSRFVDSSDEDEPMPLPKTSGFRGSMRPQPTRRPTSIVEDDSSDLPDSDDEKKRLGVKTGSSNASRTNGVATEPPIKRSGSGREAMSPAISTNISAARPQHSRRGSFMSILRRKKQDDTSKVRKSDAESPARRDTPLERSRSDLAAVKRQESYNSTASARPMSPKLQKRIPSGSWPLPATTGKEEVRPFTSDGMGAENGEEGRPDIGTRRFTDSGLNGWSVAGDSAITPQRKKKKFQALRKMFGLYD</sequence>
<feature type="compositionally biased region" description="Polar residues" evidence="1">
    <location>
        <begin position="1159"/>
        <end position="1184"/>
    </location>
</feature>
<feature type="compositionally biased region" description="Low complexity" evidence="1">
    <location>
        <begin position="1103"/>
        <end position="1118"/>
    </location>
</feature>
<dbReference type="Proteomes" id="UP000887226">
    <property type="component" value="Unassembled WGS sequence"/>
</dbReference>
<feature type="compositionally biased region" description="Polar residues" evidence="1">
    <location>
        <begin position="1035"/>
        <end position="1047"/>
    </location>
</feature>
<feature type="compositionally biased region" description="Polar residues" evidence="1">
    <location>
        <begin position="309"/>
        <end position="323"/>
    </location>
</feature>
<feature type="compositionally biased region" description="Low complexity" evidence="1">
    <location>
        <begin position="11"/>
        <end position="25"/>
    </location>
</feature>
<feature type="region of interest" description="Disordered" evidence="1">
    <location>
        <begin position="267"/>
        <end position="296"/>
    </location>
</feature>
<feature type="compositionally biased region" description="Polar residues" evidence="1">
    <location>
        <begin position="1325"/>
        <end position="1336"/>
    </location>
</feature>
<gene>
    <name evidence="2" type="ORF">BJ878DRAFT_518127</name>
</gene>
<feature type="compositionally biased region" description="Basic and acidic residues" evidence="1">
    <location>
        <begin position="681"/>
        <end position="691"/>
    </location>
</feature>
<dbReference type="EMBL" id="MU254133">
    <property type="protein sequence ID" value="KAG9241955.1"/>
    <property type="molecule type" value="Genomic_DNA"/>
</dbReference>
<evidence type="ECO:0000313" key="3">
    <source>
        <dbReference type="Proteomes" id="UP000887226"/>
    </source>
</evidence>
<reference evidence="2" key="1">
    <citation type="journal article" date="2021" name="IMA Fungus">
        <title>Genomic characterization of three marine fungi, including Emericellopsis atlantica sp. nov. with signatures of a generalist lifestyle and marine biomass degradation.</title>
        <authorList>
            <person name="Hagestad O.C."/>
            <person name="Hou L."/>
            <person name="Andersen J.H."/>
            <person name="Hansen E.H."/>
            <person name="Altermark B."/>
            <person name="Li C."/>
            <person name="Kuhnert E."/>
            <person name="Cox R.J."/>
            <person name="Crous P.W."/>
            <person name="Spatafora J.W."/>
            <person name="Lail K."/>
            <person name="Amirebrahimi M."/>
            <person name="Lipzen A."/>
            <person name="Pangilinan J."/>
            <person name="Andreopoulos W."/>
            <person name="Hayes R.D."/>
            <person name="Ng V."/>
            <person name="Grigoriev I.V."/>
            <person name="Jackson S.A."/>
            <person name="Sutton T.D.S."/>
            <person name="Dobson A.D.W."/>
            <person name="Rama T."/>
        </authorList>
    </citation>
    <scope>NUCLEOTIDE SEQUENCE</scope>
    <source>
        <strain evidence="2">TRa3180A</strain>
    </source>
</reference>
<feature type="compositionally biased region" description="Polar residues" evidence="1">
    <location>
        <begin position="456"/>
        <end position="476"/>
    </location>
</feature>
<proteinExistence type="predicted"/>
<comment type="caution">
    <text evidence="2">The sequence shown here is derived from an EMBL/GenBank/DDBJ whole genome shotgun (WGS) entry which is preliminary data.</text>
</comment>
<evidence type="ECO:0000313" key="2">
    <source>
        <dbReference type="EMBL" id="KAG9241955.1"/>
    </source>
</evidence>
<accession>A0A9P7YZ69</accession>
<organism evidence="2 3">
    <name type="scientific">Calycina marina</name>
    <dbReference type="NCBI Taxonomy" id="1763456"/>
    <lineage>
        <taxon>Eukaryota</taxon>
        <taxon>Fungi</taxon>
        <taxon>Dikarya</taxon>
        <taxon>Ascomycota</taxon>
        <taxon>Pezizomycotina</taxon>
        <taxon>Leotiomycetes</taxon>
        <taxon>Helotiales</taxon>
        <taxon>Pezizellaceae</taxon>
        <taxon>Calycina</taxon>
    </lineage>
</organism>
<feature type="compositionally biased region" description="Polar residues" evidence="1">
    <location>
        <begin position="801"/>
        <end position="817"/>
    </location>
</feature>
<feature type="compositionally biased region" description="Polar residues" evidence="1">
    <location>
        <begin position="344"/>
        <end position="362"/>
    </location>
</feature>
<feature type="region of interest" description="Disordered" evidence="1">
    <location>
        <begin position="580"/>
        <end position="660"/>
    </location>
</feature>
<feature type="region of interest" description="Disordered" evidence="1">
    <location>
        <begin position="1001"/>
        <end position="1489"/>
    </location>
</feature>
<keyword evidence="3" id="KW-1185">Reference proteome</keyword>
<feature type="compositionally biased region" description="Basic and acidic residues" evidence="1">
    <location>
        <begin position="1206"/>
        <end position="1223"/>
    </location>
</feature>
<feature type="region of interest" description="Disordered" evidence="1">
    <location>
        <begin position="60"/>
        <end position="199"/>
    </location>
</feature>
<evidence type="ECO:0000256" key="1">
    <source>
        <dbReference type="SAM" id="MobiDB-lite"/>
    </source>
</evidence>
<feature type="compositionally biased region" description="Polar residues" evidence="1">
    <location>
        <begin position="423"/>
        <end position="434"/>
    </location>
</feature>
<feature type="compositionally biased region" description="Basic residues" evidence="1">
    <location>
        <begin position="1"/>
        <end position="10"/>
    </location>
</feature>
<dbReference type="OrthoDB" id="5423926at2759"/>
<feature type="compositionally biased region" description="Polar residues" evidence="1">
    <location>
        <begin position="633"/>
        <end position="654"/>
    </location>
</feature>
<feature type="compositionally biased region" description="Polar residues" evidence="1">
    <location>
        <begin position="514"/>
        <end position="533"/>
    </location>
</feature>
<feature type="compositionally biased region" description="Low complexity" evidence="1">
    <location>
        <begin position="1232"/>
        <end position="1243"/>
    </location>
</feature>
<feature type="region of interest" description="Disordered" evidence="1">
    <location>
        <begin position="681"/>
        <end position="817"/>
    </location>
</feature>
<feature type="region of interest" description="Disordered" evidence="1">
    <location>
        <begin position="308"/>
        <end position="476"/>
    </location>
</feature>
<feature type="compositionally biased region" description="Basic and acidic residues" evidence="1">
    <location>
        <begin position="1466"/>
        <end position="1478"/>
    </location>
</feature>
<protein>
    <submittedName>
        <fullName evidence="2">Uncharacterized protein</fullName>
    </submittedName>
</protein>